<evidence type="ECO:0000256" key="1">
    <source>
        <dbReference type="ARBA" id="ARBA00004589"/>
    </source>
</evidence>
<dbReference type="GO" id="GO:0030431">
    <property type="term" value="P:sleep"/>
    <property type="evidence" value="ECO:0007669"/>
    <property type="project" value="InterPro"/>
</dbReference>
<evidence type="ECO:0000313" key="10">
    <source>
        <dbReference type="Proteomes" id="UP000504635"/>
    </source>
</evidence>
<evidence type="ECO:0000256" key="4">
    <source>
        <dbReference type="ARBA" id="ARBA00022729"/>
    </source>
</evidence>
<dbReference type="Pfam" id="PF17064">
    <property type="entry name" value="QVR"/>
    <property type="match status" value="1"/>
</dbReference>
<keyword evidence="10" id="KW-1185">Reference proteome</keyword>
<dbReference type="GO" id="GO:0098552">
    <property type="term" value="C:side of membrane"/>
    <property type="evidence" value="ECO:0007669"/>
    <property type="project" value="UniProtKB-KW"/>
</dbReference>
<feature type="chain" id="PRO_5027066003" evidence="9">
    <location>
        <begin position="27"/>
        <end position="168"/>
    </location>
</feature>
<dbReference type="InterPro" id="IPR045860">
    <property type="entry name" value="Snake_toxin-like_sf"/>
</dbReference>
<dbReference type="InterPro" id="IPR050975">
    <property type="entry name" value="Sleep_regulator"/>
</dbReference>
<accession>A0A6J2YVY0</accession>
<evidence type="ECO:0000256" key="8">
    <source>
        <dbReference type="ARBA" id="ARBA00023288"/>
    </source>
</evidence>
<keyword evidence="6" id="KW-0472">Membrane</keyword>
<comment type="subcellular location">
    <subcellularLocation>
        <location evidence="1">Membrane</location>
        <topology evidence="1">Lipid-anchor</topology>
        <topology evidence="1">GPI-anchor</topology>
    </subcellularLocation>
</comment>
<dbReference type="InParanoid" id="A0A6J2YVY0"/>
<evidence type="ECO:0000256" key="5">
    <source>
        <dbReference type="ARBA" id="ARBA00022989"/>
    </source>
</evidence>
<sequence>MLVRSAFSSVLIAGITLFLTINCARAGNIVYTTDDYFIKEKPLQCYDCNSEYDPRCGDPFNPYSIGIVNCTDIKPPEHLMGADPKSRMKPMVCRKIVQHVYHKTRVIRECGYIPDNRDDKSCLRTTGTRDVEVKYCACTQPLCNEGRNIRPVLVTLILNFFITCIILF</sequence>
<dbReference type="PANTHER" id="PTHR33562">
    <property type="entry name" value="ATILLA, ISOFORM B-RELATED-RELATED"/>
    <property type="match status" value="1"/>
</dbReference>
<evidence type="ECO:0000313" key="11">
    <source>
        <dbReference type="RefSeq" id="XP_030767341.1"/>
    </source>
</evidence>
<dbReference type="SUPFAM" id="SSF57302">
    <property type="entry name" value="Snake toxin-like"/>
    <property type="match status" value="1"/>
</dbReference>
<keyword evidence="8" id="KW-0449">Lipoprotein</keyword>
<name>A0A6J2YVY0_SITOR</name>
<gene>
    <name evidence="11" type="primary">LOC115891081</name>
</gene>
<dbReference type="FunCoup" id="A0A6J2YVY0">
    <property type="interactions" value="21"/>
</dbReference>
<keyword evidence="4 9" id="KW-0732">Signal</keyword>
<evidence type="ECO:0000256" key="9">
    <source>
        <dbReference type="SAM" id="SignalP"/>
    </source>
</evidence>
<keyword evidence="7" id="KW-0325">Glycoprotein</keyword>
<keyword evidence="3" id="KW-0812">Transmembrane</keyword>
<dbReference type="KEGG" id="soy:115891081"/>
<keyword evidence="2" id="KW-0336">GPI-anchor</keyword>
<dbReference type="GO" id="GO:0032222">
    <property type="term" value="P:regulation of synaptic transmission, cholinergic"/>
    <property type="evidence" value="ECO:0007669"/>
    <property type="project" value="InterPro"/>
</dbReference>
<keyword evidence="5" id="KW-1133">Transmembrane helix</keyword>
<dbReference type="OrthoDB" id="6083863at2759"/>
<evidence type="ECO:0000256" key="3">
    <source>
        <dbReference type="ARBA" id="ARBA00022692"/>
    </source>
</evidence>
<dbReference type="GeneID" id="115891081"/>
<dbReference type="RefSeq" id="XP_030767341.1">
    <property type="nucleotide sequence ID" value="XM_030911481.1"/>
</dbReference>
<dbReference type="InterPro" id="IPR031424">
    <property type="entry name" value="QVR-like"/>
</dbReference>
<reference evidence="11" key="1">
    <citation type="submission" date="2025-08" db="UniProtKB">
        <authorList>
            <consortium name="RefSeq"/>
        </authorList>
    </citation>
    <scope>IDENTIFICATION</scope>
    <source>
        <tissue evidence="11">Gonads</tissue>
    </source>
</reference>
<evidence type="ECO:0000256" key="2">
    <source>
        <dbReference type="ARBA" id="ARBA00022622"/>
    </source>
</evidence>
<proteinExistence type="predicted"/>
<protein>
    <submittedName>
        <fullName evidence="11">Uncharacterized protein LOC115891081</fullName>
    </submittedName>
</protein>
<dbReference type="AlphaFoldDB" id="A0A6J2YVY0"/>
<feature type="signal peptide" evidence="9">
    <location>
        <begin position="1"/>
        <end position="26"/>
    </location>
</feature>
<dbReference type="Proteomes" id="UP000504635">
    <property type="component" value="Unplaced"/>
</dbReference>
<evidence type="ECO:0000256" key="7">
    <source>
        <dbReference type="ARBA" id="ARBA00023180"/>
    </source>
</evidence>
<organism evidence="10 11">
    <name type="scientific">Sitophilus oryzae</name>
    <name type="common">Rice weevil</name>
    <name type="synonym">Curculio oryzae</name>
    <dbReference type="NCBI Taxonomy" id="7048"/>
    <lineage>
        <taxon>Eukaryota</taxon>
        <taxon>Metazoa</taxon>
        <taxon>Ecdysozoa</taxon>
        <taxon>Arthropoda</taxon>
        <taxon>Hexapoda</taxon>
        <taxon>Insecta</taxon>
        <taxon>Pterygota</taxon>
        <taxon>Neoptera</taxon>
        <taxon>Endopterygota</taxon>
        <taxon>Coleoptera</taxon>
        <taxon>Polyphaga</taxon>
        <taxon>Cucujiformia</taxon>
        <taxon>Curculionidae</taxon>
        <taxon>Dryophthorinae</taxon>
        <taxon>Sitophilus</taxon>
    </lineage>
</organism>
<evidence type="ECO:0000256" key="6">
    <source>
        <dbReference type="ARBA" id="ARBA00023136"/>
    </source>
</evidence>
<dbReference type="PANTHER" id="PTHR33562:SF17">
    <property type="entry name" value="PROTEIN QUIVER"/>
    <property type="match status" value="1"/>
</dbReference>